<dbReference type="Pfam" id="PF13086">
    <property type="entry name" value="AAA_11"/>
    <property type="match status" value="1"/>
</dbReference>
<keyword evidence="3" id="KW-0378">Hydrolase</keyword>
<dbReference type="InterPro" id="IPR003593">
    <property type="entry name" value="AAA+_ATPase"/>
</dbReference>
<evidence type="ECO:0000313" key="7">
    <source>
        <dbReference type="EMBL" id="SEL99032.1"/>
    </source>
</evidence>
<dbReference type="GO" id="GO:0043139">
    <property type="term" value="F:5'-3' DNA helicase activity"/>
    <property type="evidence" value="ECO:0007669"/>
    <property type="project" value="TreeGrafter"/>
</dbReference>
<dbReference type="InterPro" id="IPR050534">
    <property type="entry name" value="Coronavir_polyprotein_1ab"/>
</dbReference>
<dbReference type="Gene3D" id="2.40.30.270">
    <property type="match status" value="1"/>
</dbReference>
<dbReference type="Pfam" id="PF13087">
    <property type="entry name" value="AAA_12"/>
    <property type="match status" value="1"/>
</dbReference>
<name>A0A1H7UPT1_9SPHI</name>
<accession>A0A1H7UPT1</accession>
<dbReference type="AlphaFoldDB" id="A0A1H7UPT1"/>
<keyword evidence="2" id="KW-0547">Nucleotide-binding</keyword>
<feature type="domain" description="AAA+ ATPase" evidence="6">
    <location>
        <begin position="230"/>
        <end position="465"/>
    </location>
</feature>
<dbReference type="GO" id="GO:0016787">
    <property type="term" value="F:hydrolase activity"/>
    <property type="evidence" value="ECO:0007669"/>
    <property type="project" value="UniProtKB-KW"/>
</dbReference>
<dbReference type="GO" id="GO:0005694">
    <property type="term" value="C:chromosome"/>
    <property type="evidence" value="ECO:0007669"/>
    <property type="project" value="UniProtKB-ARBA"/>
</dbReference>
<protein>
    <submittedName>
        <fullName evidence="7">DNA helicase, putative</fullName>
    </submittedName>
</protein>
<dbReference type="InterPro" id="IPR047187">
    <property type="entry name" value="SF1_C_Upf1"/>
</dbReference>
<evidence type="ECO:0000256" key="5">
    <source>
        <dbReference type="ARBA" id="ARBA00022840"/>
    </source>
</evidence>
<dbReference type="STRING" id="332977.SAMN05421740_1219"/>
<dbReference type="GO" id="GO:0005524">
    <property type="term" value="F:ATP binding"/>
    <property type="evidence" value="ECO:0007669"/>
    <property type="project" value="UniProtKB-KW"/>
</dbReference>
<evidence type="ECO:0000259" key="6">
    <source>
        <dbReference type="SMART" id="SM00382"/>
    </source>
</evidence>
<dbReference type="CDD" id="cd18808">
    <property type="entry name" value="SF1_C_Upf1"/>
    <property type="match status" value="1"/>
</dbReference>
<dbReference type="SUPFAM" id="SSF52540">
    <property type="entry name" value="P-loop containing nucleoside triphosphate hydrolases"/>
    <property type="match status" value="1"/>
</dbReference>
<sequence length="672" mass="75420">MLRSTERAVIPSNGASRMGISNKKDRIFGGAVIVDSLMKYFNELATLLDQEQAFDKAQHEALLLQRSVQERIALGMTWLPIAITNSELGRGDYLTITVNKTNHPEEGHQFRFGMPVSLFSNHNPQQDRLHGVIAFASRDTMRISLRVDELPAWSRGGRLGVDLLFDENSYKEMHRALDEASLALTDKKQGNLIRQLLGETDVRESPPNPAYENDSLNASQNKAIAHILGENPLSILHGPPGTGKTTTLIYAVQALLKQRPQQLLIVAPSNTAVDVLTERLDAVGVSVVRIGNPVKVSDHLQELTLDARVDNHASHKTIKTLEKQARAYLDMAHKYKRNFGKAERDQRKALFDEARKIRKEIDQMLDYIVQDVLAKAQVITATLVGANHYTIRDRRYQTVIIDEAAQALEPACWIPILKADRVVLAGDHCQLPPTVKSSHQTTGGLYHTLFEKLVARHPIHVSLLDVQYRMNAQIMKYPSLAFYADHLQAAPTVAHWTLRGDDSPILFIDTAGGGFEETVVDHAISNEEEARFLRNHLASFVTSLNMPLTDPAFPSIGIITPYRAQSLYLRELIAQDDRLQPYTKQLQVNTIDSFQGQEKDVIYISLTRSNAKQEIGFLADTRRMNVAMTRARKKLIVIGDSSTMGHHDFYGGFLDYIDSLAKHRSVWESHNV</sequence>
<keyword evidence="8" id="KW-1185">Reference proteome</keyword>
<evidence type="ECO:0000313" key="8">
    <source>
        <dbReference type="Proteomes" id="UP000198916"/>
    </source>
</evidence>
<evidence type="ECO:0000256" key="2">
    <source>
        <dbReference type="ARBA" id="ARBA00022741"/>
    </source>
</evidence>
<dbReference type="Gene3D" id="3.40.50.300">
    <property type="entry name" value="P-loop containing nucleotide triphosphate hydrolases"/>
    <property type="match status" value="2"/>
</dbReference>
<proteinExistence type="inferred from homology"/>
<dbReference type="InterPro" id="IPR041677">
    <property type="entry name" value="DNA2/NAM7_AAA_11"/>
</dbReference>
<dbReference type="InterPro" id="IPR027417">
    <property type="entry name" value="P-loop_NTPase"/>
</dbReference>
<dbReference type="InterPro" id="IPR041679">
    <property type="entry name" value="DNA2/NAM7-like_C"/>
</dbReference>
<organism evidence="7 8">
    <name type="scientific">Parapedobacter koreensis</name>
    <dbReference type="NCBI Taxonomy" id="332977"/>
    <lineage>
        <taxon>Bacteria</taxon>
        <taxon>Pseudomonadati</taxon>
        <taxon>Bacteroidota</taxon>
        <taxon>Sphingobacteriia</taxon>
        <taxon>Sphingobacteriales</taxon>
        <taxon>Sphingobacteriaceae</taxon>
        <taxon>Parapedobacter</taxon>
    </lineage>
</organism>
<gene>
    <name evidence="7" type="ORF">SAMN05421740_1219</name>
</gene>
<evidence type="ECO:0000256" key="4">
    <source>
        <dbReference type="ARBA" id="ARBA00022806"/>
    </source>
</evidence>
<reference evidence="8" key="1">
    <citation type="submission" date="2016-10" db="EMBL/GenBank/DDBJ databases">
        <authorList>
            <person name="Varghese N."/>
            <person name="Submissions S."/>
        </authorList>
    </citation>
    <scope>NUCLEOTIDE SEQUENCE [LARGE SCALE GENOMIC DNA]</scope>
    <source>
        <strain evidence="8">Jip14</strain>
    </source>
</reference>
<dbReference type="EMBL" id="FNZR01000021">
    <property type="protein sequence ID" value="SEL99032.1"/>
    <property type="molecule type" value="Genomic_DNA"/>
</dbReference>
<evidence type="ECO:0000256" key="3">
    <source>
        <dbReference type="ARBA" id="ARBA00022801"/>
    </source>
</evidence>
<keyword evidence="5" id="KW-0067">ATP-binding</keyword>
<dbReference type="SMART" id="SM00382">
    <property type="entry name" value="AAA"/>
    <property type="match status" value="1"/>
</dbReference>
<dbReference type="Proteomes" id="UP000198916">
    <property type="component" value="Unassembled WGS sequence"/>
</dbReference>
<dbReference type="FunFam" id="3.40.50.300:FF:000326">
    <property type="entry name" value="P-loop containing nucleoside triphosphate hydrolase"/>
    <property type="match status" value="1"/>
</dbReference>
<dbReference type="PANTHER" id="PTHR43788:SF8">
    <property type="entry name" value="DNA-BINDING PROTEIN SMUBP-2"/>
    <property type="match status" value="1"/>
</dbReference>
<dbReference type="PANTHER" id="PTHR43788">
    <property type="entry name" value="DNA2/NAM7 HELICASE FAMILY MEMBER"/>
    <property type="match status" value="1"/>
</dbReference>
<keyword evidence="4 7" id="KW-0347">Helicase</keyword>
<comment type="similarity">
    <text evidence="1">Belongs to the DNA2/NAM7 helicase family.</text>
</comment>
<evidence type="ECO:0000256" key="1">
    <source>
        <dbReference type="ARBA" id="ARBA00007913"/>
    </source>
</evidence>